<evidence type="ECO:0000256" key="4">
    <source>
        <dbReference type="SAM" id="MobiDB-lite"/>
    </source>
</evidence>
<dbReference type="InterPro" id="IPR039448">
    <property type="entry name" value="Beta_helix"/>
</dbReference>
<keyword evidence="3" id="KW-0067">ATP-binding</keyword>
<dbReference type="InterPro" id="IPR003593">
    <property type="entry name" value="AAA+_ATPase"/>
</dbReference>
<dbReference type="RefSeq" id="WP_141375974.1">
    <property type="nucleotide sequence ID" value="NZ_BJML01000002.1"/>
</dbReference>
<dbReference type="SUPFAM" id="SSF52540">
    <property type="entry name" value="P-loop containing nucleoside triphosphate hydrolases"/>
    <property type="match status" value="2"/>
</dbReference>
<evidence type="ECO:0000256" key="1">
    <source>
        <dbReference type="ARBA" id="ARBA00010378"/>
    </source>
</evidence>
<dbReference type="InterPro" id="IPR000641">
    <property type="entry name" value="CbxX/CfxQ"/>
</dbReference>
<evidence type="ECO:0000256" key="3">
    <source>
        <dbReference type="ARBA" id="ARBA00022840"/>
    </source>
</evidence>
<dbReference type="PANTHER" id="PTHR43392">
    <property type="entry name" value="AAA-TYPE ATPASE FAMILY PROTEIN / ANKYRIN REPEAT FAMILY PROTEIN"/>
    <property type="match status" value="1"/>
</dbReference>
<feature type="compositionally biased region" description="Basic and acidic residues" evidence="4">
    <location>
        <begin position="412"/>
        <end position="427"/>
    </location>
</feature>
<dbReference type="AlphaFoldDB" id="A0A4Y3QI49"/>
<dbReference type="Gene3D" id="1.10.8.60">
    <property type="match status" value="2"/>
</dbReference>
<accession>A0A4Y3QI49</accession>
<dbReference type="FunFam" id="3.40.50.300:FF:000216">
    <property type="entry name" value="Type VII secretion ATPase EccA"/>
    <property type="match status" value="2"/>
</dbReference>
<dbReference type="CDD" id="cd00009">
    <property type="entry name" value="AAA"/>
    <property type="match status" value="1"/>
</dbReference>
<feature type="domain" description="AAA+ ATPase" evidence="5">
    <location>
        <begin position="489"/>
        <end position="629"/>
    </location>
</feature>
<gene>
    <name evidence="6" type="ORF">MTE01_09410</name>
</gene>
<comment type="caution">
    <text evidence="6">The sequence shown here is derived from an EMBL/GenBank/DDBJ whole genome shotgun (WGS) entry which is preliminary data.</text>
</comment>
<dbReference type="SUPFAM" id="SSF51126">
    <property type="entry name" value="Pectin lyase-like"/>
    <property type="match status" value="2"/>
</dbReference>
<dbReference type="GO" id="GO:0005524">
    <property type="term" value="F:ATP binding"/>
    <property type="evidence" value="ECO:0007669"/>
    <property type="project" value="UniProtKB-KW"/>
</dbReference>
<dbReference type="GeneID" id="57143636"/>
<evidence type="ECO:0000259" key="5">
    <source>
        <dbReference type="SMART" id="SM00382"/>
    </source>
</evidence>
<dbReference type="InterPro" id="IPR041627">
    <property type="entry name" value="AAA_lid_6"/>
</dbReference>
<dbReference type="Gene3D" id="2.160.20.20">
    <property type="match status" value="1"/>
</dbReference>
<comment type="similarity">
    <text evidence="1">Belongs to the CbxX/CfxQ family.</text>
</comment>
<dbReference type="Proteomes" id="UP000319525">
    <property type="component" value="Unassembled WGS sequence"/>
</dbReference>
<reference evidence="6 7" key="1">
    <citation type="submission" date="2019-06" db="EMBL/GenBank/DDBJ databases">
        <title>Whole genome shotgun sequence of Microbacterium testaceum NBRC 12675.</title>
        <authorList>
            <person name="Hosoyama A."/>
            <person name="Uohara A."/>
            <person name="Ohji S."/>
            <person name="Ichikawa N."/>
        </authorList>
    </citation>
    <scope>NUCLEOTIDE SEQUENCE [LARGE SCALE GENOMIC DNA]</scope>
    <source>
        <strain evidence="6 7">NBRC 12675</strain>
    </source>
</reference>
<dbReference type="PRINTS" id="PR00819">
    <property type="entry name" value="CBXCFQXSUPER"/>
</dbReference>
<protein>
    <recommendedName>
        <fullName evidence="5">AAA+ ATPase domain-containing protein</fullName>
    </recommendedName>
</protein>
<dbReference type="InterPro" id="IPR027417">
    <property type="entry name" value="P-loop_NTPase"/>
</dbReference>
<name>A0A4Y3QI49_MICTE</name>
<dbReference type="GO" id="GO:0016887">
    <property type="term" value="F:ATP hydrolysis activity"/>
    <property type="evidence" value="ECO:0007669"/>
    <property type="project" value="InterPro"/>
</dbReference>
<evidence type="ECO:0000313" key="6">
    <source>
        <dbReference type="EMBL" id="GEB44996.1"/>
    </source>
</evidence>
<feature type="domain" description="AAA+ ATPase" evidence="5">
    <location>
        <begin position="772"/>
        <end position="912"/>
    </location>
</feature>
<dbReference type="Pfam" id="PF00004">
    <property type="entry name" value="AAA"/>
    <property type="match status" value="2"/>
</dbReference>
<dbReference type="InterPro" id="IPR011050">
    <property type="entry name" value="Pectin_lyase_fold/virulence"/>
</dbReference>
<dbReference type="InterPro" id="IPR050773">
    <property type="entry name" value="CbxX/CfxQ_RuBisCO_ESX"/>
</dbReference>
<proteinExistence type="inferred from homology"/>
<feature type="compositionally biased region" description="Acidic residues" evidence="4">
    <location>
        <begin position="400"/>
        <end position="410"/>
    </location>
</feature>
<dbReference type="PANTHER" id="PTHR43392:SF2">
    <property type="entry name" value="AAA-TYPE ATPASE FAMILY PROTEIN _ ANKYRIN REPEAT FAMILY PROTEIN"/>
    <property type="match status" value="1"/>
</dbReference>
<evidence type="ECO:0000256" key="2">
    <source>
        <dbReference type="ARBA" id="ARBA00022741"/>
    </source>
</evidence>
<feature type="region of interest" description="Disordered" evidence="4">
    <location>
        <begin position="393"/>
        <end position="442"/>
    </location>
</feature>
<dbReference type="Pfam" id="PF17866">
    <property type="entry name" value="AAA_lid_6"/>
    <property type="match status" value="2"/>
</dbReference>
<keyword evidence="2" id="KW-0547">Nucleotide-binding</keyword>
<organism evidence="6 7">
    <name type="scientific">Microbacterium testaceum</name>
    <name type="common">Aureobacterium testaceum</name>
    <name type="synonym">Brevibacterium testaceum</name>
    <dbReference type="NCBI Taxonomy" id="2033"/>
    <lineage>
        <taxon>Bacteria</taxon>
        <taxon>Bacillati</taxon>
        <taxon>Actinomycetota</taxon>
        <taxon>Actinomycetes</taxon>
        <taxon>Micrococcales</taxon>
        <taxon>Microbacteriaceae</taxon>
        <taxon>Microbacterium</taxon>
    </lineage>
</organism>
<dbReference type="Gene3D" id="3.40.50.300">
    <property type="entry name" value="P-loop containing nucleotide triphosphate hydrolases"/>
    <property type="match status" value="2"/>
</dbReference>
<dbReference type="InterPro" id="IPR012332">
    <property type="entry name" value="Autotransporter_pectin_lyase_C"/>
</dbReference>
<dbReference type="OrthoDB" id="9806903at2"/>
<dbReference type="Pfam" id="PF13229">
    <property type="entry name" value="Beta_helix"/>
    <property type="match status" value="2"/>
</dbReference>
<dbReference type="EMBL" id="BJML01000002">
    <property type="protein sequence ID" value="GEB44996.1"/>
    <property type="molecule type" value="Genomic_DNA"/>
</dbReference>
<dbReference type="Gene3D" id="2.160.20.10">
    <property type="entry name" value="Single-stranded right-handed beta-helix, Pectin lyase-like"/>
    <property type="match status" value="1"/>
</dbReference>
<dbReference type="InterPro" id="IPR003959">
    <property type="entry name" value="ATPase_AAA_core"/>
</dbReference>
<evidence type="ECO:0000313" key="7">
    <source>
        <dbReference type="Proteomes" id="UP000319525"/>
    </source>
</evidence>
<sequence>MASRLTARERTVLTVAADLPDCHPSIASALASAEDGDVISIRPGLYRESLLVDRSVSLSGVGDAGEVRIEGIDGPAVCSTAEARMSGLTLARTDGDVAVDVASGTLSLDDCTVEASTEVALVVRADAQLSLHDTRVANDAGAGVLVFEGGRSEITGGRLHDIATTALVVRGPSSAHIVDVVIASASGGLLVADGGQLTVARGRIADVTGAAMTVEGGASLDATGTVIVDGGGIGVLVTSGGSATLADITIRNPRGQGVVGMADAVIDLSGVGIHDGATHALHLVERAQVTARACELRGAGHDAVVVADSASVTLVDSTISRPAGTGVVASDEATAALTDVRIVEPEVAGAIARDTARLVLEGGSLRGGRQGAVWHGSSTGALRRTRLRDVAGDAVHVDPDADVELEEPPVGDDGHESEVTAVERRSPAEPAAAADADDRPDGASELDRLLAELDELVGLDSVKRQVETLVRMHQMAERRAEAGLPSPPISRHLVFAGSPGTGKTTVARLYGRILAALGILRTGQLIEVARPDLVAAVIGGTAIKTAEMFGKALGGVLFIDEAYALSKDSGSSNDFGGEAIDTLVKLMEDHRDDVVVIVAGYTNDMRTFMAANPGLSSRFSRTVEFADYSSAEMVTIVEGLCRVNHYSLEFETRAALHDYFTKLPRDETFGNGRTARKVFEEMLGRQAYRLGSLTEVDALTLTRLVPNDLGPLPGSAIGAGVGRVDEERVEQLLGTLRELVGLDDVKTEVQGMVDLLTSARRRQAAGLPAPSLSRHLIFAGPPGTGKTTVARLYGSLLTALGVLAQGQVTEVSRADLVGEYVGHTARRTTEAFDRARGGVLFIDEAYTLASGGGNGADFGKESVDTLVKLMEDHRDEVVVIAAGYEREMDQFLATNPGLDSRFSHRVRFANYTPDELVTIVNQHATSSGYECTGSTVAALRGHFTAVDRTASFGNGRYARQVMDAAIANHARRTRTIEDPSMDDLVLLLPEDIPAAGVIGA</sequence>
<dbReference type="SMART" id="SM00382">
    <property type="entry name" value="AAA"/>
    <property type="match status" value="2"/>
</dbReference>
<dbReference type="InterPro" id="IPR012334">
    <property type="entry name" value="Pectin_lyas_fold"/>
</dbReference>